<protein>
    <submittedName>
        <fullName evidence="1">Uncharacterized protein</fullName>
    </submittedName>
</protein>
<dbReference type="AlphaFoldDB" id="A0A6H5H000"/>
<dbReference type="EMBL" id="CADCXU010022462">
    <property type="protein sequence ID" value="CAB0009910.1"/>
    <property type="molecule type" value="Genomic_DNA"/>
</dbReference>
<evidence type="ECO:0000313" key="2">
    <source>
        <dbReference type="Proteomes" id="UP000479000"/>
    </source>
</evidence>
<accession>A0A6H5H000</accession>
<sequence>MFPTAEVSDAMRRPRKTAPASLFINKFTFSLADSRAATCPEDVTTYEWLFDFIRRMVHHGPFSPMITNHVAEPCGQPQMCHQVFRIGTEKPCAMNA</sequence>
<reference evidence="1 2" key="1">
    <citation type="submission" date="2020-02" db="EMBL/GenBank/DDBJ databases">
        <authorList>
            <person name="Ferguson B K."/>
        </authorList>
    </citation>
    <scope>NUCLEOTIDE SEQUENCE [LARGE SCALE GENOMIC DNA]</scope>
</reference>
<organism evidence="1 2">
    <name type="scientific">Nesidiocoris tenuis</name>
    <dbReference type="NCBI Taxonomy" id="355587"/>
    <lineage>
        <taxon>Eukaryota</taxon>
        <taxon>Metazoa</taxon>
        <taxon>Ecdysozoa</taxon>
        <taxon>Arthropoda</taxon>
        <taxon>Hexapoda</taxon>
        <taxon>Insecta</taxon>
        <taxon>Pterygota</taxon>
        <taxon>Neoptera</taxon>
        <taxon>Paraneoptera</taxon>
        <taxon>Hemiptera</taxon>
        <taxon>Heteroptera</taxon>
        <taxon>Panheteroptera</taxon>
        <taxon>Cimicomorpha</taxon>
        <taxon>Miridae</taxon>
        <taxon>Dicyphina</taxon>
        <taxon>Nesidiocoris</taxon>
    </lineage>
</organism>
<name>A0A6H5H000_9HEMI</name>
<gene>
    <name evidence="1" type="ORF">NTEN_LOCUS14983</name>
</gene>
<dbReference type="Proteomes" id="UP000479000">
    <property type="component" value="Unassembled WGS sequence"/>
</dbReference>
<keyword evidence="2" id="KW-1185">Reference proteome</keyword>
<evidence type="ECO:0000313" key="1">
    <source>
        <dbReference type="EMBL" id="CAB0009910.1"/>
    </source>
</evidence>
<proteinExistence type="predicted"/>